<protein>
    <submittedName>
        <fullName evidence="2">Uncharacterized protein</fullName>
    </submittedName>
</protein>
<keyword evidence="1" id="KW-0812">Transmembrane</keyword>
<sequence>MFLLLCLNKTIYLNTSILFFVTLFFRITLESFHKSIFIHDHTQIFPKKKKKKTHTHEKTRPMIIFFFKY</sequence>
<keyword evidence="1" id="KW-1133">Transmembrane helix</keyword>
<accession>A0A9P6TFV6</accession>
<dbReference type="AlphaFoldDB" id="A0A9P6TFV6"/>
<comment type="caution">
    <text evidence="2">The sequence shown here is derived from an EMBL/GenBank/DDBJ whole genome shotgun (WGS) entry which is preliminary data.</text>
</comment>
<dbReference type="EMBL" id="MU167215">
    <property type="protein sequence ID" value="KAG0151086.1"/>
    <property type="molecule type" value="Genomic_DNA"/>
</dbReference>
<gene>
    <name evidence="2" type="ORF">CROQUDRAFT_600345</name>
</gene>
<evidence type="ECO:0000313" key="3">
    <source>
        <dbReference type="Proteomes" id="UP000886653"/>
    </source>
</evidence>
<feature type="transmembrane region" description="Helical" evidence="1">
    <location>
        <begin position="12"/>
        <end position="29"/>
    </location>
</feature>
<name>A0A9P6TFV6_9BASI</name>
<dbReference type="Proteomes" id="UP000886653">
    <property type="component" value="Unassembled WGS sequence"/>
</dbReference>
<reference evidence="2" key="1">
    <citation type="submission" date="2013-11" db="EMBL/GenBank/DDBJ databases">
        <title>Genome sequence of the fusiform rust pathogen reveals effectors for host alternation and coevolution with pine.</title>
        <authorList>
            <consortium name="DOE Joint Genome Institute"/>
            <person name="Smith K."/>
            <person name="Pendleton A."/>
            <person name="Kubisiak T."/>
            <person name="Anderson C."/>
            <person name="Salamov A."/>
            <person name="Aerts A."/>
            <person name="Riley R."/>
            <person name="Clum A."/>
            <person name="Lindquist E."/>
            <person name="Ence D."/>
            <person name="Campbell M."/>
            <person name="Kronenberg Z."/>
            <person name="Feau N."/>
            <person name="Dhillon B."/>
            <person name="Hamelin R."/>
            <person name="Burleigh J."/>
            <person name="Smith J."/>
            <person name="Yandell M."/>
            <person name="Nelson C."/>
            <person name="Grigoriev I."/>
            <person name="Davis J."/>
        </authorList>
    </citation>
    <scope>NUCLEOTIDE SEQUENCE</scope>
    <source>
        <strain evidence="2">G11</strain>
    </source>
</reference>
<organism evidence="2 3">
    <name type="scientific">Cronartium quercuum f. sp. fusiforme G11</name>
    <dbReference type="NCBI Taxonomy" id="708437"/>
    <lineage>
        <taxon>Eukaryota</taxon>
        <taxon>Fungi</taxon>
        <taxon>Dikarya</taxon>
        <taxon>Basidiomycota</taxon>
        <taxon>Pucciniomycotina</taxon>
        <taxon>Pucciniomycetes</taxon>
        <taxon>Pucciniales</taxon>
        <taxon>Coleosporiaceae</taxon>
        <taxon>Cronartium</taxon>
    </lineage>
</organism>
<keyword evidence="1" id="KW-0472">Membrane</keyword>
<evidence type="ECO:0000256" key="1">
    <source>
        <dbReference type="SAM" id="Phobius"/>
    </source>
</evidence>
<keyword evidence="3" id="KW-1185">Reference proteome</keyword>
<proteinExistence type="predicted"/>
<evidence type="ECO:0000313" key="2">
    <source>
        <dbReference type="EMBL" id="KAG0151086.1"/>
    </source>
</evidence>